<comment type="caution">
    <text evidence="1">The sequence shown here is derived from an EMBL/GenBank/DDBJ whole genome shotgun (WGS) entry which is preliminary data.</text>
</comment>
<sequence length="71" mass="7762">MITTTWMLKNTLELPGLALYGGSIRIPKECNAKLLAGASYIVIDDGAFVKKFSELTMPEKGFLQALKKTQG</sequence>
<keyword evidence="2" id="KW-1185">Reference proteome</keyword>
<reference evidence="1 2" key="1">
    <citation type="submission" date="2014-10" db="EMBL/GenBank/DDBJ databases">
        <title>Draft genome of the hookworm Ancylostoma caninum.</title>
        <authorList>
            <person name="Mitreva M."/>
        </authorList>
    </citation>
    <scope>NUCLEOTIDE SEQUENCE [LARGE SCALE GENOMIC DNA]</scope>
    <source>
        <strain evidence="1 2">Baltimore</strain>
    </source>
</reference>
<gene>
    <name evidence="1" type="ORF">ANCCAN_22679</name>
</gene>
<dbReference type="AlphaFoldDB" id="A0A368FHJ7"/>
<organism evidence="1 2">
    <name type="scientific">Ancylostoma caninum</name>
    <name type="common">Dog hookworm</name>
    <dbReference type="NCBI Taxonomy" id="29170"/>
    <lineage>
        <taxon>Eukaryota</taxon>
        <taxon>Metazoa</taxon>
        <taxon>Ecdysozoa</taxon>
        <taxon>Nematoda</taxon>
        <taxon>Chromadorea</taxon>
        <taxon>Rhabditida</taxon>
        <taxon>Rhabditina</taxon>
        <taxon>Rhabditomorpha</taxon>
        <taxon>Strongyloidea</taxon>
        <taxon>Ancylostomatidae</taxon>
        <taxon>Ancylostomatinae</taxon>
        <taxon>Ancylostoma</taxon>
    </lineage>
</organism>
<proteinExistence type="predicted"/>
<dbReference type="EMBL" id="JOJR01001278">
    <property type="protein sequence ID" value="RCN31532.1"/>
    <property type="molecule type" value="Genomic_DNA"/>
</dbReference>
<dbReference type="Proteomes" id="UP000252519">
    <property type="component" value="Unassembled WGS sequence"/>
</dbReference>
<evidence type="ECO:0000313" key="1">
    <source>
        <dbReference type="EMBL" id="RCN31532.1"/>
    </source>
</evidence>
<evidence type="ECO:0000313" key="2">
    <source>
        <dbReference type="Proteomes" id="UP000252519"/>
    </source>
</evidence>
<protein>
    <submittedName>
        <fullName evidence="1">Uncharacterized protein</fullName>
    </submittedName>
</protein>
<name>A0A368FHJ7_ANCCA</name>
<accession>A0A368FHJ7</accession>